<dbReference type="PROSITE" id="PS50082">
    <property type="entry name" value="WD_REPEATS_2"/>
    <property type="match status" value="3"/>
</dbReference>
<dbReference type="GO" id="GO:0005737">
    <property type="term" value="C:cytoplasm"/>
    <property type="evidence" value="ECO:0007669"/>
    <property type="project" value="UniProtKB-SubCell"/>
</dbReference>
<dbReference type="InterPro" id="IPR001680">
    <property type="entry name" value="WD40_rpt"/>
</dbReference>
<dbReference type="Pfam" id="PF09070">
    <property type="entry name" value="PFU"/>
    <property type="match status" value="1"/>
</dbReference>
<accession>A0A836CND0</accession>
<dbReference type="SMART" id="SM00320">
    <property type="entry name" value="WD40"/>
    <property type="match status" value="6"/>
</dbReference>
<dbReference type="Proteomes" id="UP000664859">
    <property type="component" value="Unassembled WGS sequence"/>
</dbReference>
<keyword evidence="9" id="KW-1185">Reference proteome</keyword>
<feature type="repeat" description="WD" evidence="5">
    <location>
        <begin position="108"/>
        <end position="140"/>
    </location>
</feature>
<gene>
    <name evidence="8" type="ORF">JKP88DRAFT_269395</name>
</gene>
<dbReference type="GO" id="GO:0010992">
    <property type="term" value="P:ubiquitin recycling"/>
    <property type="evidence" value="ECO:0007669"/>
    <property type="project" value="TreeGrafter"/>
</dbReference>
<evidence type="ECO:0000256" key="5">
    <source>
        <dbReference type="PROSITE-ProRule" id="PRU00221"/>
    </source>
</evidence>
<protein>
    <submittedName>
        <fullName evidence="8">WD40-repeat-containing domain protein</fullName>
    </submittedName>
</protein>
<evidence type="ECO:0000256" key="3">
    <source>
        <dbReference type="ARBA" id="ARBA00022574"/>
    </source>
</evidence>
<dbReference type="PROSITE" id="PS51396">
    <property type="entry name" value="PUL"/>
    <property type="match status" value="1"/>
</dbReference>
<comment type="caution">
    <text evidence="8">The sequence shown here is derived from an EMBL/GenBank/DDBJ whole genome shotgun (WGS) entry which is preliminary data.</text>
</comment>
<dbReference type="GO" id="GO:0005634">
    <property type="term" value="C:nucleus"/>
    <property type="evidence" value="ECO:0007669"/>
    <property type="project" value="TreeGrafter"/>
</dbReference>
<dbReference type="OrthoDB" id="10265988at2759"/>
<proteinExistence type="predicted"/>
<evidence type="ECO:0000313" key="8">
    <source>
        <dbReference type="EMBL" id="KAG5189716.1"/>
    </source>
</evidence>
<dbReference type="PROSITE" id="PS50294">
    <property type="entry name" value="WD_REPEATS_REGION"/>
    <property type="match status" value="3"/>
</dbReference>
<evidence type="ECO:0000259" key="7">
    <source>
        <dbReference type="PROSITE" id="PS51396"/>
    </source>
</evidence>
<dbReference type="SUPFAM" id="SSF50978">
    <property type="entry name" value="WD40 repeat-like"/>
    <property type="match status" value="1"/>
</dbReference>
<keyword evidence="3 5" id="KW-0853">WD repeat</keyword>
<evidence type="ECO:0000256" key="4">
    <source>
        <dbReference type="ARBA" id="ARBA00022737"/>
    </source>
</evidence>
<comment type="subcellular location">
    <subcellularLocation>
        <location evidence="1">Cytoplasm</location>
    </subcellularLocation>
</comment>
<evidence type="ECO:0000313" key="9">
    <source>
        <dbReference type="Proteomes" id="UP000664859"/>
    </source>
</evidence>
<dbReference type="InterPro" id="IPR011989">
    <property type="entry name" value="ARM-like"/>
</dbReference>
<dbReference type="GO" id="GO:0043130">
    <property type="term" value="F:ubiquitin binding"/>
    <property type="evidence" value="ECO:0007669"/>
    <property type="project" value="TreeGrafter"/>
</dbReference>
<dbReference type="CDD" id="cd00200">
    <property type="entry name" value="WD40"/>
    <property type="match status" value="1"/>
</dbReference>
<keyword evidence="2" id="KW-0963">Cytoplasm</keyword>
<dbReference type="GO" id="GO:0043161">
    <property type="term" value="P:proteasome-mediated ubiquitin-dependent protein catabolic process"/>
    <property type="evidence" value="ECO:0007669"/>
    <property type="project" value="TreeGrafter"/>
</dbReference>
<dbReference type="Gene3D" id="2.130.10.10">
    <property type="entry name" value="YVTN repeat-like/Quinoprotein amine dehydrogenase"/>
    <property type="match status" value="2"/>
</dbReference>
<feature type="repeat" description="WD" evidence="5">
    <location>
        <begin position="199"/>
        <end position="239"/>
    </location>
</feature>
<name>A0A836CND0_9STRA</name>
<dbReference type="InterPro" id="IPR038122">
    <property type="entry name" value="PFU_sf"/>
</dbReference>
<evidence type="ECO:0000259" key="6">
    <source>
        <dbReference type="PROSITE" id="PS51394"/>
    </source>
</evidence>
<feature type="domain" description="PFU" evidence="6">
    <location>
        <begin position="382"/>
        <end position="476"/>
    </location>
</feature>
<sequence length="794" mass="82606">MGDNNVFMLAAELLGHEGPVRSVAALPEGCIATGAQDNTAKVWVSTKTGDAAFYDVLLTLKEHTHWVTSVVELPPNLLPEAMEGGIVTGSLDSLIRIFNKTGVPLRCLEGHEKGVISLRWEAGGKRLLSGSWDGTARVWDFTAGCACTLVLPGHENGVCVLGLSNGTIATGSTGKQGAGRVVDAQIRLWSPEGKQIAALKDHEGPVRSLDVVPNLGFMSTSNDGTVRVWSTDGSALATMHHPPGREGQPAFVLSGCCLESGEYVTVDEAGVCIVWRDCQAVQTIQHPSSLWCVAPLSGGDFVTGCQDHHARIFTRAPERAAAADVVKAFEATVKETQEATAKGPSDMEISKLPHWEQRHALPGRAEQQVQVFQRDGKAIAAQWSAASSAWVEIGEVTGSTNSGTLDGVQYDHVFPIEIEGQGGVRTLKIGYNNGDNPFSAAQAFIDKYELPQGYLGEVADYITKRAGQAPPTLGVSTGGTPQAAQGGFTGVGDPTGFATAGRSSSYSSGGGAGGAAATKHVPAKLFMTFDTGDIGKVEAKILEFNAQAGAAALGGAGVASLSALCGTLKVTNRYHASKVTADQMAIFPLLLSWPADKVFPCLDLARLTALHPHAAEVFGGNTFPGVEVVELAARNCTEGTPAPAALCGLRFLANLTKPRHTRPLIAARATQILDAAAERFGGAGATKPVRLAMAALTVNLAVAQSQSDEFLSGEAQQQLVGLLVEMISMAPSANDIDDDSLYRALLSLGTLTTASGLAKTAAKDLDAKTAAQAAASAGRSAAVAECAAEVVKLL</sequence>
<dbReference type="Gene3D" id="3.10.20.870">
    <property type="entry name" value="PFU (PLAA family ubiquitin binding), C-terminal domain"/>
    <property type="match status" value="1"/>
</dbReference>
<dbReference type="AlphaFoldDB" id="A0A836CND0"/>
<evidence type="ECO:0000256" key="2">
    <source>
        <dbReference type="ARBA" id="ARBA00022490"/>
    </source>
</evidence>
<dbReference type="EMBL" id="JAFCMP010000046">
    <property type="protein sequence ID" value="KAG5189716.1"/>
    <property type="molecule type" value="Genomic_DNA"/>
</dbReference>
<dbReference type="PROSITE" id="PS51394">
    <property type="entry name" value="PFU"/>
    <property type="match status" value="1"/>
</dbReference>
<dbReference type="Gene3D" id="1.25.10.10">
    <property type="entry name" value="Leucine-rich Repeat Variant"/>
    <property type="match status" value="1"/>
</dbReference>
<organism evidence="8 9">
    <name type="scientific">Tribonema minus</name>
    <dbReference type="NCBI Taxonomy" id="303371"/>
    <lineage>
        <taxon>Eukaryota</taxon>
        <taxon>Sar</taxon>
        <taxon>Stramenopiles</taxon>
        <taxon>Ochrophyta</taxon>
        <taxon>PX clade</taxon>
        <taxon>Xanthophyceae</taxon>
        <taxon>Tribonematales</taxon>
        <taxon>Tribonemataceae</taxon>
        <taxon>Tribonema</taxon>
    </lineage>
</organism>
<reference evidence="8" key="1">
    <citation type="submission" date="2021-02" db="EMBL/GenBank/DDBJ databases">
        <title>First Annotated Genome of the Yellow-green Alga Tribonema minus.</title>
        <authorList>
            <person name="Mahan K.M."/>
        </authorList>
    </citation>
    <scope>NUCLEOTIDE SEQUENCE</scope>
    <source>
        <strain evidence="8">UTEX B ZZ1240</strain>
    </source>
</reference>
<dbReference type="PANTHER" id="PTHR19849">
    <property type="entry name" value="PHOSPHOLIPASE A-2-ACTIVATING PROTEIN"/>
    <property type="match status" value="1"/>
</dbReference>
<dbReference type="Pfam" id="PF08324">
    <property type="entry name" value="PUL"/>
    <property type="match status" value="1"/>
</dbReference>
<dbReference type="InterPro" id="IPR015155">
    <property type="entry name" value="PFU"/>
</dbReference>
<dbReference type="InterPro" id="IPR036322">
    <property type="entry name" value="WD40_repeat_dom_sf"/>
</dbReference>
<dbReference type="PRINTS" id="PR00320">
    <property type="entry name" value="GPROTEINBRPT"/>
</dbReference>
<dbReference type="InterPro" id="IPR020472">
    <property type="entry name" value="WD40_PAC1"/>
</dbReference>
<keyword evidence="4" id="KW-0677">Repeat</keyword>
<dbReference type="PANTHER" id="PTHR19849:SF0">
    <property type="entry name" value="PHOSPHOLIPASE A-2-ACTIVATING PROTEIN"/>
    <property type="match status" value="1"/>
</dbReference>
<evidence type="ECO:0000256" key="1">
    <source>
        <dbReference type="ARBA" id="ARBA00004496"/>
    </source>
</evidence>
<dbReference type="InterPro" id="IPR013535">
    <property type="entry name" value="PUL_dom"/>
</dbReference>
<dbReference type="Pfam" id="PF00400">
    <property type="entry name" value="WD40"/>
    <property type="match status" value="4"/>
</dbReference>
<feature type="repeat" description="WD" evidence="5">
    <location>
        <begin position="13"/>
        <end position="43"/>
    </location>
</feature>
<feature type="domain" description="PUL" evidence="7">
    <location>
        <begin position="519"/>
        <end position="793"/>
    </location>
</feature>
<dbReference type="InterPro" id="IPR015943">
    <property type="entry name" value="WD40/YVTN_repeat-like_dom_sf"/>
</dbReference>